<protein>
    <submittedName>
        <fullName evidence="3">DUF222 domain-containing protein</fullName>
    </submittedName>
</protein>
<reference evidence="3 4" key="1">
    <citation type="submission" date="2018-11" db="EMBL/GenBank/DDBJ databases">
        <title>Trebonia kvetii gen.nov., sp.nov., a novel acidophilic actinobacterium, and proposal of the new actinobacterial family Treboniaceae fam. nov.</title>
        <authorList>
            <person name="Rapoport D."/>
            <person name="Sagova-Mareckova M."/>
            <person name="Sedlacek I."/>
            <person name="Provaznik J."/>
            <person name="Kralova S."/>
            <person name="Pavlinic D."/>
            <person name="Benes V."/>
            <person name="Kopecky J."/>
        </authorList>
    </citation>
    <scope>NUCLEOTIDE SEQUENCE [LARGE SCALE GENOMIC DNA]</scope>
    <source>
        <strain evidence="3 4">15Tr583</strain>
    </source>
</reference>
<accession>A0A6P2BXM8</accession>
<organism evidence="3 4">
    <name type="scientific">Trebonia kvetii</name>
    <dbReference type="NCBI Taxonomy" id="2480626"/>
    <lineage>
        <taxon>Bacteria</taxon>
        <taxon>Bacillati</taxon>
        <taxon>Actinomycetota</taxon>
        <taxon>Actinomycetes</taxon>
        <taxon>Streptosporangiales</taxon>
        <taxon>Treboniaceae</taxon>
        <taxon>Trebonia</taxon>
    </lineage>
</organism>
<sequence>MGWQPGSGGTSDQPVPGSGLPGPGTPSPAGPAHDPRTPGFAKDGKWDASRPSAALAVALEASSGVQWRCPGATRDELLGMLRQWQALESWAAAGKLGLLRALIRDDDQPLPGGGYHGNLPDGWTRSLTHEVALALSMPAVSAEQQMWLAWNLQAVLPGTGDLLAAGELTLAKARAVDKALGQLTDQDAARAEAIIAPDLPGKTYGQVEKLAVQAAITVDPESATRRREDAEQHRCRVQLFREDSGAAALSGRDMPTDQTLAAHANVSARAQQYKDSGVFDDDTRMDQFRVTAYLDLINEISAETRIASRHLVSIAYAGEDSGQGDEGLSEHDGPKDGDDADGDDGPSENSGPGNDSGPDSGGPRGGHPSGGRPSGGASSPPLRLADLVIPLATLLGLAERPGDGHGLGPLDPTLCRDLADAAVASPHSRLCVTVTGPGGIAIGHGCARQKAGTVPAAFASLTARVNLTITADRLAELAGPRGGAGPPDSSPWAFARAGNTGPPGGHGKWTLTLPDGRSLTVELEPVPTLDCDHRHESHAYQPNDRLRHLVQIRDGTCTFPVCSRHARESDFEHAVPYDKGGRTCGCNAGARSRTCHQVKQSSGWTVTQTRPGWHQWETPTGRSYVQGPKRYPA</sequence>
<dbReference type="EMBL" id="RPFW01000004">
    <property type="protein sequence ID" value="TVZ03467.1"/>
    <property type="molecule type" value="Genomic_DNA"/>
</dbReference>
<name>A0A6P2BXM8_9ACTN</name>
<feature type="compositionally biased region" description="Gly residues" evidence="1">
    <location>
        <begin position="359"/>
        <end position="374"/>
    </location>
</feature>
<feature type="compositionally biased region" description="Low complexity" evidence="1">
    <location>
        <begin position="349"/>
        <end position="358"/>
    </location>
</feature>
<evidence type="ECO:0000313" key="3">
    <source>
        <dbReference type="EMBL" id="TVZ03467.1"/>
    </source>
</evidence>
<dbReference type="Proteomes" id="UP000460272">
    <property type="component" value="Unassembled WGS sequence"/>
</dbReference>
<proteinExistence type="predicted"/>
<dbReference type="RefSeq" id="WP_145856262.1">
    <property type="nucleotide sequence ID" value="NZ_RPFW01000004.1"/>
</dbReference>
<dbReference type="InterPro" id="IPR003870">
    <property type="entry name" value="DUF222"/>
</dbReference>
<dbReference type="Pfam" id="PF02720">
    <property type="entry name" value="DUF222"/>
    <property type="match status" value="1"/>
</dbReference>
<comment type="caution">
    <text evidence="3">The sequence shown here is derived from an EMBL/GenBank/DDBJ whole genome shotgun (WGS) entry which is preliminary data.</text>
</comment>
<dbReference type="AlphaFoldDB" id="A0A6P2BXM8"/>
<gene>
    <name evidence="3" type="ORF">EAS64_24090</name>
</gene>
<feature type="region of interest" description="Disordered" evidence="1">
    <location>
        <begin position="319"/>
        <end position="382"/>
    </location>
</feature>
<feature type="compositionally biased region" description="Basic and acidic residues" evidence="1">
    <location>
        <begin position="328"/>
        <end position="337"/>
    </location>
</feature>
<dbReference type="OrthoDB" id="5242272at2"/>
<evidence type="ECO:0000259" key="2">
    <source>
        <dbReference type="Pfam" id="PF02720"/>
    </source>
</evidence>
<keyword evidence="4" id="KW-1185">Reference proteome</keyword>
<evidence type="ECO:0000256" key="1">
    <source>
        <dbReference type="SAM" id="MobiDB-lite"/>
    </source>
</evidence>
<evidence type="ECO:0000313" key="4">
    <source>
        <dbReference type="Proteomes" id="UP000460272"/>
    </source>
</evidence>
<feature type="domain" description="DUF222" evidence="2">
    <location>
        <begin position="125"/>
        <end position="284"/>
    </location>
</feature>
<feature type="region of interest" description="Disordered" evidence="1">
    <location>
        <begin position="1"/>
        <end position="47"/>
    </location>
</feature>